<gene>
    <name evidence="2" type="ORF">C8A00DRAFT_19351</name>
</gene>
<dbReference type="Proteomes" id="UP001302745">
    <property type="component" value="Unassembled WGS sequence"/>
</dbReference>
<keyword evidence="3" id="KW-1185">Reference proteome</keyword>
<evidence type="ECO:0000313" key="3">
    <source>
        <dbReference type="Proteomes" id="UP001302745"/>
    </source>
</evidence>
<evidence type="ECO:0000313" key="2">
    <source>
        <dbReference type="EMBL" id="KAK4148899.1"/>
    </source>
</evidence>
<organism evidence="2 3">
    <name type="scientific">Chaetomidium leptoderma</name>
    <dbReference type="NCBI Taxonomy" id="669021"/>
    <lineage>
        <taxon>Eukaryota</taxon>
        <taxon>Fungi</taxon>
        <taxon>Dikarya</taxon>
        <taxon>Ascomycota</taxon>
        <taxon>Pezizomycotina</taxon>
        <taxon>Sordariomycetes</taxon>
        <taxon>Sordariomycetidae</taxon>
        <taxon>Sordariales</taxon>
        <taxon>Chaetomiaceae</taxon>
        <taxon>Chaetomidium</taxon>
    </lineage>
</organism>
<feature type="region of interest" description="Disordered" evidence="1">
    <location>
        <begin position="1"/>
        <end position="63"/>
    </location>
</feature>
<dbReference type="EMBL" id="MU857237">
    <property type="protein sequence ID" value="KAK4148899.1"/>
    <property type="molecule type" value="Genomic_DNA"/>
</dbReference>
<reference evidence="2" key="2">
    <citation type="submission" date="2023-05" db="EMBL/GenBank/DDBJ databases">
        <authorList>
            <consortium name="Lawrence Berkeley National Laboratory"/>
            <person name="Steindorff A."/>
            <person name="Hensen N."/>
            <person name="Bonometti L."/>
            <person name="Westerberg I."/>
            <person name="Brannstrom I.O."/>
            <person name="Guillou S."/>
            <person name="Cros-Aarteil S."/>
            <person name="Calhoun S."/>
            <person name="Haridas S."/>
            <person name="Kuo A."/>
            <person name="Mondo S."/>
            <person name="Pangilinan J."/>
            <person name="Riley R."/>
            <person name="Labutti K."/>
            <person name="Andreopoulos B."/>
            <person name="Lipzen A."/>
            <person name="Chen C."/>
            <person name="Yanf M."/>
            <person name="Daum C."/>
            <person name="Ng V."/>
            <person name="Clum A."/>
            <person name="Ohm R."/>
            <person name="Martin F."/>
            <person name="Silar P."/>
            <person name="Natvig D."/>
            <person name="Lalanne C."/>
            <person name="Gautier V."/>
            <person name="Ament-Velasquez S.L."/>
            <person name="Kruys A."/>
            <person name="Hutchinson M.I."/>
            <person name="Powell A.J."/>
            <person name="Barry K."/>
            <person name="Miller A.N."/>
            <person name="Grigoriev I.V."/>
            <person name="Debuchy R."/>
            <person name="Gladieux P."/>
            <person name="Thoren M.H."/>
            <person name="Johannesson H."/>
        </authorList>
    </citation>
    <scope>NUCLEOTIDE SEQUENCE</scope>
    <source>
        <strain evidence="2">CBS 538.74</strain>
    </source>
</reference>
<name>A0AAN6ZSY1_9PEZI</name>
<proteinExistence type="predicted"/>
<reference evidence="2" key="1">
    <citation type="journal article" date="2023" name="Mol. Phylogenet. Evol.">
        <title>Genome-scale phylogeny and comparative genomics of the fungal order Sordariales.</title>
        <authorList>
            <person name="Hensen N."/>
            <person name="Bonometti L."/>
            <person name="Westerberg I."/>
            <person name="Brannstrom I.O."/>
            <person name="Guillou S."/>
            <person name="Cros-Aarteil S."/>
            <person name="Calhoun S."/>
            <person name="Haridas S."/>
            <person name="Kuo A."/>
            <person name="Mondo S."/>
            <person name="Pangilinan J."/>
            <person name="Riley R."/>
            <person name="LaButti K."/>
            <person name="Andreopoulos B."/>
            <person name="Lipzen A."/>
            <person name="Chen C."/>
            <person name="Yan M."/>
            <person name="Daum C."/>
            <person name="Ng V."/>
            <person name="Clum A."/>
            <person name="Steindorff A."/>
            <person name="Ohm R.A."/>
            <person name="Martin F."/>
            <person name="Silar P."/>
            <person name="Natvig D.O."/>
            <person name="Lalanne C."/>
            <person name="Gautier V."/>
            <person name="Ament-Velasquez S.L."/>
            <person name="Kruys A."/>
            <person name="Hutchinson M.I."/>
            <person name="Powell A.J."/>
            <person name="Barry K."/>
            <person name="Miller A.N."/>
            <person name="Grigoriev I.V."/>
            <person name="Debuchy R."/>
            <person name="Gladieux P."/>
            <person name="Hiltunen Thoren M."/>
            <person name="Johannesson H."/>
        </authorList>
    </citation>
    <scope>NUCLEOTIDE SEQUENCE</scope>
    <source>
        <strain evidence="2">CBS 538.74</strain>
    </source>
</reference>
<sequence length="135" mass="15513">MGSALSRCTPRSSRGGGLSETGQRMLDRQPNWLIQPSRWRPQTCDHQPVRYRTPTPYPKEGRKRIDEHLHTGKTHAPEKTLIIVAPVVVSHVEVVTPLRKHTALPPHQPHLRNQQAPLTITWEVSPRLHRFERVP</sequence>
<protein>
    <submittedName>
        <fullName evidence="2">Uncharacterized protein</fullName>
    </submittedName>
</protein>
<dbReference type="AlphaFoldDB" id="A0AAN6ZSY1"/>
<evidence type="ECO:0000256" key="1">
    <source>
        <dbReference type="SAM" id="MobiDB-lite"/>
    </source>
</evidence>
<accession>A0AAN6ZSY1</accession>
<comment type="caution">
    <text evidence="2">The sequence shown here is derived from an EMBL/GenBank/DDBJ whole genome shotgun (WGS) entry which is preliminary data.</text>
</comment>